<dbReference type="PANTHER" id="PTHR46464:SF1">
    <property type="entry name" value="ANKYRIN AND ARMADILLO REPEAT-CONTAINING PROTEIN"/>
    <property type="match status" value="1"/>
</dbReference>
<dbReference type="InterPro" id="IPR043379">
    <property type="entry name" value="ANKAR"/>
</dbReference>
<protein>
    <submittedName>
        <fullName evidence="2">Ankyrin and armadillo repeat containing</fullName>
    </submittedName>
</protein>
<dbReference type="InterPro" id="IPR000225">
    <property type="entry name" value="Armadillo"/>
</dbReference>
<organism evidence="2 3">
    <name type="scientific">Loxodonta africana</name>
    <name type="common">African elephant</name>
    <dbReference type="NCBI Taxonomy" id="9785"/>
    <lineage>
        <taxon>Eukaryota</taxon>
        <taxon>Metazoa</taxon>
        <taxon>Chordata</taxon>
        <taxon>Craniata</taxon>
        <taxon>Vertebrata</taxon>
        <taxon>Euteleostomi</taxon>
        <taxon>Mammalia</taxon>
        <taxon>Eutheria</taxon>
        <taxon>Afrotheria</taxon>
        <taxon>Proboscidea</taxon>
        <taxon>Elephantidae</taxon>
        <taxon>Loxodonta</taxon>
    </lineage>
</organism>
<dbReference type="Ensembl" id="ENSLAFT00000028049.1">
    <property type="protein sequence ID" value="ENSLAFP00000029364.1"/>
    <property type="gene ID" value="ENSLAFG00000007760.3"/>
</dbReference>
<name>G3UNF5_LOXAF</name>
<dbReference type="InterPro" id="IPR016024">
    <property type="entry name" value="ARM-type_fold"/>
</dbReference>
<dbReference type="AlphaFoldDB" id="G3UNF5"/>
<accession>G3UNF5</accession>
<gene>
    <name evidence="2" type="primary">ANKAR</name>
</gene>
<dbReference type="Pfam" id="PF00514">
    <property type="entry name" value="Arm"/>
    <property type="match status" value="1"/>
</dbReference>
<dbReference type="SMART" id="SM00185">
    <property type="entry name" value="ARM"/>
    <property type="match status" value="8"/>
</dbReference>
<dbReference type="PANTHER" id="PTHR46464">
    <property type="entry name" value="ANK_REP_REGION DOMAIN-CONTAINING PROTEIN"/>
    <property type="match status" value="1"/>
</dbReference>
<reference evidence="2" key="3">
    <citation type="submission" date="2025-09" db="UniProtKB">
        <authorList>
            <consortium name="Ensembl"/>
        </authorList>
    </citation>
    <scope>IDENTIFICATION</scope>
    <source>
        <strain evidence="2">Isolate ISIS603380</strain>
    </source>
</reference>
<reference evidence="2 3" key="1">
    <citation type="submission" date="2009-06" db="EMBL/GenBank/DDBJ databases">
        <title>The Genome Sequence of Loxodonta africana (African elephant).</title>
        <authorList>
            <person name="Di Palma F."/>
            <person name="Heiman D."/>
            <person name="Young S."/>
            <person name="Johnson J."/>
            <person name="Lander E.S."/>
            <person name="Lindblad-Toh K."/>
        </authorList>
    </citation>
    <scope>NUCLEOTIDE SEQUENCE [LARGE SCALE GENOMIC DNA]</scope>
    <source>
        <strain evidence="2 3">Isolate ISIS603380</strain>
    </source>
</reference>
<evidence type="ECO:0000313" key="2">
    <source>
        <dbReference type="Ensembl" id="ENSLAFP00000029364.1"/>
    </source>
</evidence>
<keyword evidence="3" id="KW-1185">Reference proteome</keyword>
<evidence type="ECO:0000313" key="3">
    <source>
        <dbReference type="Proteomes" id="UP000007646"/>
    </source>
</evidence>
<dbReference type="GeneTree" id="ENSGT00680000100065"/>
<dbReference type="PROSITE" id="PS50176">
    <property type="entry name" value="ARM_REPEAT"/>
    <property type="match status" value="1"/>
</dbReference>
<sequence length="595" mass="65657">GTIPALINLLKCPKIKLQCKAVGLLSNISTHVPVVHALVEAEGIPALINLLVSEEPELHSRCAVILYDIAQLGNKDVIAKYNGIPALINLLQLNIECVLVNVMNCIRVLCIRNEDNQRAVRDHKGIKYLITFLSSDSDVLKAVSSATIAEVARDNTGVQDALAMEGVIPPLVALFKGKQLSVQVKGAMAVESLASHNPAIQKAFLEKSLTKYLLKLLKAFKIDVKEQGAVALWALAGQTLKQQKYMAEQIGYNFIINMLLSPSAKMQYVGGEAVIALSKDSRMHQNQICEGNGIAPLVRLLRITKIAEGTLLSVIRAVGSICIGVAHTSNPISQHYVVEENAFPVLIQLLRNHPSANIKVEVAFSLACIVLRNDLLQNEFWEILEISYNCINYLMNDRNRDICLRAGYALTLFAFNNRFQQYLILESGTMTISIFEPFLESTIETEKAMAAFQQIIVLAKVIIDVDHIALSARGVNILVDSLYSDQASTTVLTGNLIASLAHSRAGIPEAFTTLGTIQRLCYHLYSEKEEVRSACSCALGYLTYNANAFRILLKECRNKPNQFIRIRNNISRDASINPAFLKEFEMQQKVGLPSL</sequence>
<dbReference type="Gene3D" id="1.25.10.10">
    <property type="entry name" value="Leucine-rich Repeat Variant"/>
    <property type="match status" value="4"/>
</dbReference>
<reference evidence="2" key="2">
    <citation type="submission" date="2025-08" db="UniProtKB">
        <authorList>
            <consortium name="Ensembl"/>
        </authorList>
    </citation>
    <scope>IDENTIFICATION</scope>
    <source>
        <strain evidence="2">Isolate ISIS603380</strain>
    </source>
</reference>
<proteinExistence type="predicted"/>
<dbReference type="InterPro" id="IPR011989">
    <property type="entry name" value="ARM-like"/>
</dbReference>
<dbReference type="Proteomes" id="UP000007646">
    <property type="component" value="Unassembled WGS sequence"/>
</dbReference>
<dbReference type="SUPFAM" id="SSF48371">
    <property type="entry name" value="ARM repeat"/>
    <property type="match status" value="2"/>
</dbReference>
<evidence type="ECO:0000256" key="1">
    <source>
        <dbReference type="PROSITE-ProRule" id="PRU00259"/>
    </source>
</evidence>
<feature type="repeat" description="ARM" evidence="1">
    <location>
        <begin position="1"/>
        <end position="43"/>
    </location>
</feature>